<dbReference type="EMBL" id="CP014579">
    <property type="protein sequence ID" value="ANB77130.1"/>
    <property type="molecule type" value="Genomic_DNA"/>
</dbReference>
<dbReference type="Pfam" id="PF02661">
    <property type="entry name" value="Fic"/>
    <property type="match status" value="1"/>
</dbReference>
<protein>
    <submittedName>
        <fullName evidence="4">Cell filamentation protein Fic</fullName>
    </submittedName>
</protein>
<dbReference type="PANTHER" id="PTHR13504">
    <property type="entry name" value="FIDO DOMAIN-CONTAINING PROTEIN DDB_G0283145"/>
    <property type="match status" value="1"/>
</dbReference>
<dbReference type="InterPro" id="IPR040198">
    <property type="entry name" value="Fido_containing"/>
</dbReference>
<keyword evidence="5" id="KW-1185">Reference proteome</keyword>
<evidence type="ECO:0000313" key="4">
    <source>
        <dbReference type="EMBL" id="ANB77130.1"/>
    </source>
</evidence>
<dbReference type="GO" id="GO:0005524">
    <property type="term" value="F:ATP binding"/>
    <property type="evidence" value="ECO:0007669"/>
    <property type="project" value="UniProtKB-KW"/>
</dbReference>
<dbReference type="OrthoDB" id="9813719at2"/>
<dbReference type="PROSITE" id="PS51459">
    <property type="entry name" value="FIDO"/>
    <property type="match status" value="1"/>
</dbReference>
<reference evidence="4 5" key="1">
    <citation type="journal article" date="2016" name="Gene">
        <title>PacBio SMRT assembly of a complex multi-replicon genome reveals chlorocatechol degradative operon in a region of genome plasticity.</title>
        <authorList>
            <person name="Ricker N."/>
            <person name="Shen S.Y."/>
            <person name="Goordial J."/>
            <person name="Jin S."/>
            <person name="Fulthorpe R.R."/>
        </authorList>
    </citation>
    <scope>NUCLEOTIDE SEQUENCE [LARGE SCALE GENOMIC DNA]</scope>
    <source>
        <strain evidence="4 5">OLGA172</strain>
    </source>
</reference>
<dbReference type="PANTHER" id="PTHR13504:SF38">
    <property type="entry name" value="FIDO DOMAIN-CONTAINING PROTEIN"/>
    <property type="match status" value="1"/>
</dbReference>
<keyword evidence="2" id="KW-0547">Nucleotide-binding</keyword>
<evidence type="ECO:0000256" key="2">
    <source>
        <dbReference type="PIRSR" id="PIRSR640198-2"/>
    </source>
</evidence>
<dbReference type="Proteomes" id="UP000076852">
    <property type="component" value="Chromosome 2"/>
</dbReference>
<sequence>MPHIGYQWLSNTYGVVPVHPFAVQSEIGRVRSTSTDGDIRREVYPEPYRPTASLTDNLTFAFRHEGIHLEFLARLYALQSVRGELEAWIAREPTGAYARRACFFYEWLMPEPLDAPGVSRGNYVDALNPEDFIVGTPVNNPRWRVRDNLPGNRDFCPVIRRVEAVRRAEAYDLAAPLAELEADYGIDLIMRSAVWLTVKESRASFLIEHEQDKEDRIRRFAAVMESECGQHANPFDAETLDVLQRGILGQSALRYGIRRSPVYVGHVARYQPVVDYIAPHWEHIETMLAGLSRFLERTEGGASIVRAAAASFGFVYVHPMADGNGRISRFLINDILRRDGAVSAPIILPVSATITHSTRDRAAYDKVLERFSRPLMKHYADRYTFGKTEIAEDGVEYNLHFQAYDDALPAWRYPDLTAHVIYLANVIDVTLTHEMRTEARFLHANDTARRAIKEFLEAPDNDLDGIIRSVRQNGNSVSNSLRKRYPLFDERPELSAQIVQAVTEAFSDENDR</sequence>
<dbReference type="Gene3D" id="1.10.3290.10">
    <property type="entry name" value="Fido-like domain"/>
    <property type="match status" value="1"/>
</dbReference>
<keyword evidence="2" id="KW-0067">ATP-binding</keyword>
<name>A0A160FUZ9_9BURK</name>
<feature type="binding site" evidence="2">
    <location>
        <begin position="322"/>
        <end position="329"/>
    </location>
    <ligand>
        <name>ATP</name>
        <dbReference type="ChEBI" id="CHEBI:30616"/>
    </ligand>
</feature>
<dbReference type="InterPro" id="IPR003812">
    <property type="entry name" value="Fido"/>
</dbReference>
<organism evidence="4 5">
    <name type="scientific">Paraburkholderia phytofirmans OLGA172</name>
    <dbReference type="NCBI Taxonomy" id="1417228"/>
    <lineage>
        <taxon>Bacteria</taxon>
        <taxon>Pseudomonadati</taxon>
        <taxon>Pseudomonadota</taxon>
        <taxon>Betaproteobacteria</taxon>
        <taxon>Burkholderiales</taxon>
        <taxon>Burkholderiaceae</taxon>
        <taxon>Paraburkholderia</taxon>
    </lineage>
</organism>
<dbReference type="AlphaFoldDB" id="A0A160FUZ9"/>
<dbReference type="RefSeq" id="WP_063500328.1">
    <property type="nucleotide sequence ID" value="NZ_CP014579.1"/>
</dbReference>
<accession>A0A160FUZ9</accession>
<evidence type="ECO:0000313" key="5">
    <source>
        <dbReference type="Proteomes" id="UP000076852"/>
    </source>
</evidence>
<evidence type="ECO:0000256" key="1">
    <source>
        <dbReference type="PIRSR" id="PIRSR640198-1"/>
    </source>
</evidence>
<dbReference type="InterPro" id="IPR036597">
    <property type="entry name" value="Fido-like_dom_sf"/>
</dbReference>
<feature type="domain" description="Fido" evidence="3">
    <location>
        <begin position="235"/>
        <end position="388"/>
    </location>
</feature>
<dbReference type="SUPFAM" id="SSF140931">
    <property type="entry name" value="Fic-like"/>
    <property type="match status" value="1"/>
</dbReference>
<gene>
    <name evidence="4" type="ORF">AYM40_34025</name>
</gene>
<feature type="active site" evidence="1">
    <location>
        <position position="318"/>
    </location>
</feature>
<dbReference type="STRING" id="1804984.AYM40_34025"/>
<proteinExistence type="predicted"/>
<evidence type="ECO:0000259" key="3">
    <source>
        <dbReference type="PROSITE" id="PS51459"/>
    </source>
</evidence>
<dbReference type="KEGG" id="buz:AYM40_34025"/>